<keyword evidence="1" id="KW-0472">Membrane</keyword>
<accession>S0FUD3</accession>
<dbReference type="PATRIC" id="fig|1195236.3.peg.322"/>
<feature type="transmembrane region" description="Helical" evidence="1">
    <location>
        <begin position="122"/>
        <end position="140"/>
    </location>
</feature>
<reference evidence="2 3" key="1">
    <citation type="journal article" date="2013" name="Genome Announc.">
        <title>Draft Genome Sequence of the Cellulolytic, Mesophilic, Anaerobic Bacterium Clostridium termitidis Strain CT1112 (DSM 5398).</title>
        <authorList>
            <person name="Lal S."/>
            <person name="Ramachandran U."/>
            <person name="Zhang X."/>
            <person name="Munir R."/>
            <person name="Sparling R."/>
            <person name="Levin D.B."/>
        </authorList>
    </citation>
    <scope>NUCLEOTIDE SEQUENCE [LARGE SCALE GENOMIC DNA]</scope>
    <source>
        <strain evidence="2 3">CT1112</strain>
    </source>
</reference>
<feature type="transmembrane region" description="Helical" evidence="1">
    <location>
        <begin position="6"/>
        <end position="22"/>
    </location>
</feature>
<protein>
    <submittedName>
        <fullName evidence="2">Uncharacterized protein</fullName>
    </submittedName>
</protein>
<sequence length="152" mass="17802">MVQLALWATLIVPWFLLIPLDIKRVKPFLSVAFFTLLLTSIYWQIAEVMNWWTIPNNLPFLTNISAFNYGLSPVVTIYLFYFTYSRAVLFFAANIAADAFQAFVISPFIFEKLGFYKMGTMSNLGLFLIIVSLVPIIYLYQKWYEKRFISNY</sequence>
<feature type="transmembrane region" description="Helical" evidence="1">
    <location>
        <begin position="29"/>
        <end position="46"/>
    </location>
</feature>
<keyword evidence="1" id="KW-0812">Transmembrane</keyword>
<feature type="transmembrane region" description="Helical" evidence="1">
    <location>
        <begin position="88"/>
        <end position="110"/>
    </location>
</feature>
<dbReference type="RefSeq" id="WP_004623261.1">
    <property type="nucleotide sequence ID" value="NZ_AORV01000010.1"/>
</dbReference>
<proteinExistence type="predicted"/>
<dbReference type="AlphaFoldDB" id="S0FUD3"/>
<dbReference type="EMBL" id="AORV01000010">
    <property type="protein sequence ID" value="EMS73931.1"/>
    <property type="molecule type" value="Genomic_DNA"/>
</dbReference>
<comment type="caution">
    <text evidence="2">The sequence shown here is derived from an EMBL/GenBank/DDBJ whole genome shotgun (WGS) entry which is preliminary data.</text>
</comment>
<name>S0FUD3_RUMCE</name>
<gene>
    <name evidence="2" type="ORF">CTER_5522</name>
</gene>
<organism evidence="2 3">
    <name type="scientific">Ruminiclostridium cellobioparum subsp. termitidis CT1112</name>
    <dbReference type="NCBI Taxonomy" id="1195236"/>
    <lineage>
        <taxon>Bacteria</taxon>
        <taxon>Bacillati</taxon>
        <taxon>Bacillota</taxon>
        <taxon>Clostridia</taxon>
        <taxon>Eubacteriales</taxon>
        <taxon>Oscillospiraceae</taxon>
        <taxon>Ruminiclostridium</taxon>
    </lineage>
</organism>
<evidence type="ECO:0000313" key="2">
    <source>
        <dbReference type="EMBL" id="EMS73931.1"/>
    </source>
</evidence>
<evidence type="ECO:0000313" key="3">
    <source>
        <dbReference type="Proteomes" id="UP000014155"/>
    </source>
</evidence>
<keyword evidence="3" id="KW-1185">Reference proteome</keyword>
<dbReference type="Proteomes" id="UP000014155">
    <property type="component" value="Unassembled WGS sequence"/>
</dbReference>
<dbReference type="STRING" id="1195236.CTER_5522"/>
<feature type="transmembrane region" description="Helical" evidence="1">
    <location>
        <begin position="58"/>
        <end position="81"/>
    </location>
</feature>
<evidence type="ECO:0000256" key="1">
    <source>
        <dbReference type="SAM" id="Phobius"/>
    </source>
</evidence>
<dbReference type="eggNOG" id="ENOG503277X">
    <property type="taxonomic scope" value="Bacteria"/>
</dbReference>
<keyword evidence="1" id="KW-1133">Transmembrane helix</keyword>